<dbReference type="SUPFAM" id="SSF56059">
    <property type="entry name" value="Glutathione synthetase ATP-binding domain-like"/>
    <property type="match status" value="1"/>
</dbReference>
<dbReference type="PANTHER" id="PTHR18866:SF128">
    <property type="entry name" value="UREA AMIDOLYASE"/>
    <property type="match status" value="1"/>
</dbReference>
<feature type="region of interest" description="Disordered" evidence="14">
    <location>
        <begin position="763"/>
        <end position="1027"/>
    </location>
</feature>
<reference evidence="18" key="2">
    <citation type="submission" date="2024-07" db="EMBL/GenBank/DDBJ databases">
        <title>A complete genome sequence for Pseudomonas syringae USA007.</title>
        <authorList>
            <person name="Baltrus D.A."/>
        </authorList>
    </citation>
    <scope>NUCLEOTIDE SEQUENCE</scope>
    <source>
        <strain evidence="18">USA007</strain>
    </source>
</reference>
<dbReference type="GO" id="GO:0016787">
    <property type="term" value="F:hydrolase activity"/>
    <property type="evidence" value="ECO:0007669"/>
    <property type="project" value="UniProtKB-KW"/>
</dbReference>
<dbReference type="Pfam" id="PF00289">
    <property type="entry name" value="Biotin_carb_N"/>
    <property type="match status" value="1"/>
</dbReference>
<dbReference type="Pfam" id="PF02785">
    <property type="entry name" value="Biotin_carb_C"/>
    <property type="match status" value="1"/>
</dbReference>
<evidence type="ECO:0000256" key="4">
    <source>
        <dbReference type="ARBA" id="ARBA00011750"/>
    </source>
</evidence>
<evidence type="ECO:0000256" key="12">
    <source>
        <dbReference type="ARBA" id="ARBA00048600"/>
    </source>
</evidence>
<dbReference type="SMART" id="SM00796">
    <property type="entry name" value="AHS1"/>
    <property type="match status" value="1"/>
</dbReference>
<feature type="compositionally biased region" description="Polar residues" evidence="14">
    <location>
        <begin position="1009"/>
        <end position="1023"/>
    </location>
</feature>
<dbReference type="SMART" id="SM00797">
    <property type="entry name" value="AHS2"/>
    <property type="match status" value="1"/>
</dbReference>
<evidence type="ECO:0000256" key="1">
    <source>
        <dbReference type="ARBA" id="ARBA00001953"/>
    </source>
</evidence>
<evidence type="ECO:0000256" key="7">
    <source>
        <dbReference type="ARBA" id="ARBA00022741"/>
    </source>
</evidence>
<keyword evidence="7 13" id="KW-0547">Nucleotide-binding</keyword>
<feature type="compositionally biased region" description="Polar residues" evidence="14">
    <location>
        <begin position="972"/>
        <end position="999"/>
    </location>
</feature>
<dbReference type="Gene3D" id="2.40.50.100">
    <property type="match status" value="1"/>
</dbReference>
<dbReference type="InterPro" id="IPR000089">
    <property type="entry name" value="Biotin_lipoyl"/>
</dbReference>
<accession>A0AAU8M6R1</accession>
<organism evidence="18">
    <name type="scientific">Pseudomonas syringae USA007</name>
    <dbReference type="NCBI Taxonomy" id="1357288"/>
    <lineage>
        <taxon>Bacteria</taxon>
        <taxon>Pseudomonadati</taxon>
        <taxon>Pseudomonadota</taxon>
        <taxon>Gammaproteobacteria</taxon>
        <taxon>Pseudomonadales</taxon>
        <taxon>Pseudomonadaceae</taxon>
        <taxon>Pseudomonas</taxon>
        <taxon>Pseudomonas syringae</taxon>
    </lineage>
</organism>
<evidence type="ECO:0000259" key="16">
    <source>
        <dbReference type="PROSITE" id="PS50975"/>
    </source>
</evidence>
<dbReference type="Pfam" id="PF00364">
    <property type="entry name" value="Biotin_lipoyl"/>
    <property type="match status" value="1"/>
</dbReference>
<evidence type="ECO:0000259" key="15">
    <source>
        <dbReference type="PROSITE" id="PS50968"/>
    </source>
</evidence>
<dbReference type="InterPro" id="IPR005479">
    <property type="entry name" value="CPAse_ATP-bd"/>
</dbReference>
<keyword evidence="9 13" id="KW-0067">ATP-binding</keyword>
<dbReference type="PROSITE" id="PS00866">
    <property type="entry name" value="CPSASE_1"/>
    <property type="match status" value="1"/>
</dbReference>
<feature type="compositionally biased region" description="Polar residues" evidence="14">
    <location>
        <begin position="787"/>
        <end position="813"/>
    </location>
</feature>
<reference evidence="18" key="1">
    <citation type="journal article" date="2014" name="Genome Announc.">
        <title>Draft Genome Sequences of a Phylogenetically Diverse Suite of Pseudomonas syringae Strains from Multiple Source Populations.</title>
        <authorList>
            <person name="Baltrus D.A."/>
            <person name="Yourstone S."/>
            <person name="Lind A."/>
            <person name="Guilbaud C."/>
            <person name="Sands D.C."/>
            <person name="Jones C.D."/>
            <person name="Morris C.E."/>
            <person name="Dangl J.L."/>
        </authorList>
    </citation>
    <scope>NUCLEOTIDE SEQUENCE</scope>
    <source>
        <strain evidence="18">USA007</strain>
    </source>
</reference>
<dbReference type="Pfam" id="PF02786">
    <property type="entry name" value="CPSase_L_D2"/>
    <property type="match status" value="1"/>
</dbReference>
<feature type="compositionally biased region" description="Polar residues" evidence="14">
    <location>
        <begin position="935"/>
        <end position="961"/>
    </location>
</feature>
<evidence type="ECO:0000256" key="9">
    <source>
        <dbReference type="ARBA" id="ARBA00022840"/>
    </source>
</evidence>
<dbReference type="InterPro" id="IPR011761">
    <property type="entry name" value="ATP-grasp"/>
</dbReference>
<evidence type="ECO:0000256" key="13">
    <source>
        <dbReference type="PROSITE-ProRule" id="PRU00409"/>
    </source>
</evidence>
<dbReference type="SMART" id="SM00878">
    <property type="entry name" value="Biotin_carb_C"/>
    <property type="match status" value="1"/>
</dbReference>
<comment type="pathway">
    <text evidence="3">Lipid metabolism; malonyl-CoA biosynthesis; malonyl-CoA from acetyl-CoA: step 1/1.</text>
</comment>
<dbReference type="GO" id="GO:0046872">
    <property type="term" value="F:metal ion binding"/>
    <property type="evidence" value="ECO:0007669"/>
    <property type="project" value="InterPro"/>
</dbReference>
<evidence type="ECO:0000259" key="17">
    <source>
        <dbReference type="PROSITE" id="PS50979"/>
    </source>
</evidence>
<dbReference type="Gene3D" id="2.40.100.10">
    <property type="entry name" value="Cyclophilin-like"/>
    <property type="match status" value="2"/>
</dbReference>
<dbReference type="SUPFAM" id="SSF51230">
    <property type="entry name" value="Single hybrid motif"/>
    <property type="match status" value="1"/>
</dbReference>
<dbReference type="Pfam" id="PF02626">
    <property type="entry name" value="CT_A_B"/>
    <property type="match status" value="1"/>
</dbReference>
<dbReference type="Pfam" id="PF02682">
    <property type="entry name" value="CT_C_D"/>
    <property type="match status" value="1"/>
</dbReference>
<comment type="cofactor">
    <cofactor evidence="1">
        <name>biotin</name>
        <dbReference type="ChEBI" id="CHEBI:57586"/>
    </cofactor>
</comment>
<dbReference type="FunFam" id="3.40.50.20:FF:000010">
    <property type="entry name" value="Propionyl-CoA carboxylase subunit alpha"/>
    <property type="match status" value="1"/>
</dbReference>
<dbReference type="EMBL" id="CP159278">
    <property type="protein sequence ID" value="XCN76795.1"/>
    <property type="molecule type" value="Genomic_DNA"/>
</dbReference>
<dbReference type="InterPro" id="IPR050856">
    <property type="entry name" value="Biotin_carboxylase_complex"/>
</dbReference>
<evidence type="ECO:0000256" key="14">
    <source>
        <dbReference type="SAM" id="MobiDB-lite"/>
    </source>
</evidence>
<dbReference type="PROSITE" id="PS50975">
    <property type="entry name" value="ATP_GRASP"/>
    <property type="match status" value="1"/>
</dbReference>
<dbReference type="PROSITE" id="PS50979">
    <property type="entry name" value="BC"/>
    <property type="match status" value="1"/>
</dbReference>
<evidence type="ECO:0000256" key="11">
    <source>
        <dbReference type="ARBA" id="ARBA00033786"/>
    </source>
</evidence>
<dbReference type="PANTHER" id="PTHR18866">
    <property type="entry name" value="CARBOXYLASE:PYRUVATE/ACETYL-COA/PROPIONYL-COA CARBOXYLASE"/>
    <property type="match status" value="1"/>
</dbReference>
<evidence type="ECO:0000256" key="10">
    <source>
        <dbReference type="ARBA" id="ARBA00023267"/>
    </source>
</evidence>
<sequence>MFDKLLIANRGAIACRILRTLRTLQVKGVAVYCEADAASLHLMQADEAHSLGEGGAAGTYLAVDKILAIAKASGANAIHPGYGFLSENAAFAQACEDAGIAFVGPTPEQLRVFGLKHTARALARQHGVPLLEGTELLDSLESAIAAARDIGYPVMLKSTAGGGGIGMRVCRSAEELADSFEAVKRLGQNNFSDAGVFIEKYIQRARHLEVQVFGDGQGEVLALGVRDCSVQRRNQKVLEETPAPNLPEGMADELCASAIKLAKAVNYRSAGTVEFVFDSEGQRFYFLEVNTRLQVEHGVTEQVWGVDLVGWMVQLAAGDLPPLGQLQASLQPVGHAIQARLYAEDPGRDFQPCPGLLTAVNFPPADGQALRIDTWVEAGCEIPPYFDPMIAKLISWAPTRDQASAGLAAALHETRLYGVETNRDYLRQIIEDVPFASGQPWTRCLEGLVYHADTFEVLSGGTQTSVQDYPGRLGYWAVGVPPSGPMDSRALRQGNRLLGNAEGCAALEITMSGPLLRFNTDAVIAVTGAHIPITLDGEPCAMNTALLVRAGSTLALGTIEGAGVRSYLCVRGGLDVPDYLGSKSTFTLGQFGGHGGRALRTGDVLHIEPLVDRSAGQKIADEELDALKEVRQIRVIYGPHAAPEYFTERYIETFFATDWEVHFNSSRTGVRLIGPKPEWVRADGGEAGLHPSNIHDNPYAIGAVDFTGDMPVILGPDGPSLGGFVCPVTIIEADLWQLGQLKAGDRVRFYPVSVEACHAAMNSQGPINTRGSGPGDASLVREGTIPDTENASNVPPHSRTSPLPQGIANNTCGSELAREGNIPDTENTSDVPTHSRTSPLPQGIANNTRGSELAREGNIPDTENTSDVPTHSRTSPLPQGIANNTCGSELAREGTIPDTENASDVPTHSRTSPLPQGIANNTCGSELAREGNIPDTENTSDVPTHSRTSPLPQGIANNTCGSELAREGNIPDTENTSDVPTHSRTSPLPQGIANNTRGSELTREGNIPDTENTSDVPASSRASSLPHKVASLPSPIILDIGKDDKRLVARLSGDTHLLLEIGAPELDLVLRLRGHALMLALEAKALAGVIDLTPGIRSLQVHYRPEQLPLDQLLGIIAGEWDAVCAAKDLQVASRIVHLPLSWDDPACQLAIEKYMTTVRKDAPWCPSNLEFIRRINDLPNLDEVQRTVFDASYLVMGLGDVYLGAPVATPLDPRHRLVTTKYNPARTWTAENSVGIGGAYMCVYGMEGPGGYQFVGRTLQMWNRYREVAAFEGKPWLLRFFDQIRFYPVSADELLRIRRDFPLGRFALNIEHSTLNLADYQTFLTREADGISAFRAQQQGAFNAERKRWIANGQADFQSDEGVAPYIEELPLQAGQQGIDSHIAGNLWQVQVRPGERVEAGDVLVILESMKMEIPLLAPVAGVVQEVRVQPGSAVRAGQRVVVLAAD</sequence>
<proteinExistence type="predicted"/>
<dbReference type="GO" id="GO:0005524">
    <property type="term" value="F:ATP binding"/>
    <property type="evidence" value="ECO:0007669"/>
    <property type="project" value="UniProtKB-UniRule"/>
</dbReference>
<dbReference type="InterPro" id="IPR011053">
    <property type="entry name" value="Single_hybrid_motif"/>
</dbReference>
<dbReference type="SUPFAM" id="SSF160467">
    <property type="entry name" value="PH0987 N-terminal domain-like"/>
    <property type="match status" value="1"/>
</dbReference>
<dbReference type="InterPro" id="IPR016185">
    <property type="entry name" value="PreATP-grasp_dom_sf"/>
</dbReference>
<dbReference type="SUPFAM" id="SSF51246">
    <property type="entry name" value="Rudiment single hybrid motif"/>
    <property type="match status" value="1"/>
</dbReference>
<dbReference type="InterPro" id="IPR005482">
    <property type="entry name" value="Biotin_COase_C"/>
</dbReference>
<keyword evidence="6" id="KW-0436">Ligase</keyword>
<comment type="function">
    <text evidence="2">This protein is a component of the acetyl coenzyme A carboxylase complex; first, biotin carboxylase catalyzes the carboxylation of the carrier protein and then the transcarboxylase transfers the carboxyl group to form malonyl-CoA.</text>
</comment>
<dbReference type="InterPro" id="IPR003833">
    <property type="entry name" value="CT_C_D"/>
</dbReference>
<dbReference type="RefSeq" id="WP_354675690.1">
    <property type="nucleotide sequence ID" value="NZ_CP159278.1"/>
</dbReference>
<name>A0AAU8M6R1_PSESX</name>
<dbReference type="Gene3D" id="3.30.1360.40">
    <property type="match status" value="1"/>
</dbReference>
<evidence type="ECO:0000256" key="3">
    <source>
        <dbReference type="ARBA" id="ARBA00004956"/>
    </source>
</evidence>
<dbReference type="InterPro" id="IPR003778">
    <property type="entry name" value="CT_A_B"/>
</dbReference>
<feature type="domain" description="Lipoyl-binding" evidence="15">
    <location>
        <begin position="1366"/>
        <end position="1446"/>
    </location>
</feature>
<dbReference type="PROSITE" id="PS50968">
    <property type="entry name" value="BIOTINYL_LIPOYL"/>
    <property type="match status" value="1"/>
</dbReference>
<comment type="catalytic activity">
    <reaction evidence="12">
        <text>N(6)-biotinyl-L-lysyl-[protein] + hydrogencarbonate + ATP = N(6)-carboxybiotinyl-L-lysyl-[protein] + ADP + phosphate + H(+)</text>
        <dbReference type="Rhea" id="RHEA:13501"/>
        <dbReference type="Rhea" id="RHEA-COMP:10505"/>
        <dbReference type="Rhea" id="RHEA-COMP:10506"/>
        <dbReference type="ChEBI" id="CHEBI:15378"/>
        <dbReference type="ChEBI" id="CHEBI:17544"/>
        <dbReference type="ChEBI" id="CHEBI:30616"/>
        <dbReference type="ChEBI" id="CHEBI:43474"/>
        <dbReference type="ChEBI" id="CHEBI:83144"/>
        <dbReference type="ChEBI" id="CHEBI:83145"/>
        <dbReference type="ChEBI" id="CHEBI:456216"/>
        <dbReference type="EC" id="6.3.4.14"/>
    </reaction>
</comment>
<dbReference type="CDD" id="cd06850">
    <property type="entry name" value="biotinyl_domain"/>
    <property type="match status" value="1"/>
</dbReference>
<feature type="compositionally biased region" description="Polar residues" evidence="14">
    <location>
        <begin position="861"/>
        <end position="887"/>
    </location>
</feature>
<dbReference type="SUPFAM" id="SSF50891">
    <property type="entry name" value="Cyclophilin-like"/>
    <property type="match status" value="2"/>
</dbReference>
<dbReference type="Gene3D" id="3.30.470.20">
    <property type="entry name" value="ATP-grasp fold, B domain"/>
    <property type="match status" value="1"/>
</dbReference>
<evidence type="ECO:0000256" key="6">
    <source>
        <dbReference type="ARBA" id="ARBA00022598"/>
    </source>
</evidence>
<feature type="domain" description="Biotin carboxylation" evidence="17">
    <location>
        <begin position="1"/>
        <end position="450"/>
    </location>
</feature>
<evidence type="ECO:0000256" key="5">
    <source>
        <dbReference type="ARBA" id="ARBA00017242"/>
    </source>
</evidence>
<comment type="subunit">
    <text evidence="4">Acetyl-CoA carboxylase is a heterohexamer of biotin carboxyl carrier protein, biotin carboxylase and the two subunits of carboxyl transferase in a 2:2 complex.</text>
</comment>
<dbReference type="SUPFAM" id="SSF52440">
    <property type="entry name" value="PreATP-grasp domain"/>
    <property type="match status" value="1"/>
</dbReference>
<dbReference type="InterPro" id="IPR011054">
    <property type="entry name" value="Rudment_hybrid_motif"/>
</dbReference>
<feature type="compositionally biased region" description="Polar residues" evidence="14">
    <location>
        <begin position="898"/>
        <end position="924"/>
    </location>
</feature>
<keyword evidence="8" id="KW-0378">Hydrolase</keyword>
<dbReference type="NCBIfam" id="TIGR00724">
    <property type="entry name" value="urea_amlyse_rel"/>
    <property type="match status" value="1"/>
</dbReference>
<protein>
    <recommendedName>
        <fullName evidence="5">Biotin carboxylase</fullName>
    </recommendedName>
    <alternativeName>
        <fullName evidence="11">Acetyl-coenzyme A carboxylase biotin carboxylase subunit A</fullName>
    </alternativeName>
</protein>
<feature type="compositionally biased region" description="Polar residues" evidence="14">
    <location>
        <begin position="824"/>
        <end position="850"/>
    </location>
</feature>
<keyword evidence="10" id="KW-0092">Biotin</keyword>
<evidence type="ECO:0000313" key="18">
    <source>
        <dbReference type="EMBL" id="XCN76795.1"/>
    </source>
</evidence>
<dbReference type="GO" id="GO:0004075">
    <property type="term" value="F:biotin carboxylase activity"/>
    <property type="evidence" value="ECO:0007669"/>
    <property type="project" value="UniProtKB-EC"/>
</dbReference>
<dbReference type="InterPro" id="IPR029000">
    <property type="entry name" value="Cyclophilin-like_dom_sf"/>
</dbReference>
<gene>
    <name evidence="18" type="ORF">N027_20300</name>
</gene>
<evidence type="ECO:0000256" key="2">
    <source>
        <dbReference type="ARBA" id="ARBA00003761"/>
    </source>
</evidence>
<dbReference type="InterPro" id="IPR011764">
    <property type="entry name" value="Biotin_carboxylation_dom"/>
</dbReference>
<evidence type="ECO:0000256" key="8">
    <source>
        <dbReference type="ARBA" id="ARBA00022801"/>
    </source>
</evidence>
<dbReference type="PROSITE" id="PS00867">
    <property type="entry name" value="CPSASE_2"/>
    <property type="match status" value="1"/>
</dbReference>
<feature type="domain" description="ATP-grasp" evidence="16">
    <location>
        <begin position="120"/>
        <end position="317"/>
    </location>
</feature>
<dbReference type="InterPro" id="IPR005481">
    <property type="entry name" value="BC-like_N"/>
</dbReference>